<dbReference type="GO" id="GO:0042546">
    <property type="term" value="P:cell wall biogenesis"/>
    <property type="evidence" value="ECO:0007669"/>
    <property type="project" value="InterPro"/>
</dbReference>
<dbReference type="InterPro" id="IPR036565">
    <property type="entry name" value="Mur-like_cat_sf"/>
</dbReference>
<evidence type="ECO:0000256" key="4">
    <source>
        <dbReference type="ARBA" id="ARBA00022598"/>
    </source>
</evidence>
<gene>
    <name evidence="16" type="ORF">H2204_010138</name>
</gene>
<keyword evidence="10" id="KW-0131">Cell cycle</keyword>
<dbReference type="HAMAP" id="MF_00639">
    <property type="entry name" value="MurD"/>
    <property type="match status" value="1"/>
</dbReference>
<organism evidence="16">
    <name type="scientific">Knufia peltigerae</name>
    <dbReference type="NCBI Taxonomy" id="1002370"/>
    <lineage>
        <taxon>Eukaryota</taxon>
        <taxon>Fungi</taxon>
        <taxon>Dikarya</taxon>
        <taxon>Ascomycota</taxon>
        <taxon>Pezizomycotina</taxon>
        <taxon>Eurotiomycetes</taxon>
        <taxon>Chaetothyriomycetidae</taxon>
        <taxon>Chaetothyriales</taxon>
        <taxon>Trichomeriaceae</taxon>
        <taxon>Knufia</taxon>
    </lineage>
</organism>
<dbReference type="NCBIfam" id="TIGR01087">
    <property type="entry name" value="murD"/>
    <property type="match status" value="1"/>
</dbReference>
<dbReference type="HAMAP" id="MF_02208">
    <property type="entry name" value="MurD2_subfam"/>
    <property type="match status" value="1"/>
</dbReference>
<dbReference type="InterPro" id="IPR058740">
    <property type="entry name" value="MurL_N"/>
</dbReference>
<evidence type="ECO:0000256" key="9">
    <source>
        <dbReference type="ARBA" id="ARBA00022984"/>
    </source>
</evidence>
<accession>A0AA38XWH8</accession>
<dbReference type="InterPro" id="IPR043687">
    <property type="entry name" value="MurD2"/>
</dbReference>
<dbReference type="EMBL" id="JAPDRN010000084">
    <property type="protein sequence ID" value="KAJ9626016.1"/>
    <property type="molecule type" value="Genomic_DNA"/>
</dbReference>
<dbReference type="GO" id="GO:0016853">
    <property type="term" value="F:isomerase activity"/>
    <property type="evidence" value="ECO:0007669"/>
    <property type="project" value="InterPro"/>
</dbReference>
<keyword evidence="5" id="KW-0132">Cell division</keyword>
<dbReference type="HAMAP" id="MF_02209">
    <property type="entry name" value="MurL"/>
    <property type="match status" value="1"/>
</dbReference>
<keyword evidence="8" id="KW-0133">Cell shape</keyword>
<dbReference type="SUPFAM" id="SSF53623">
    <property type="entry name" value="MurD-like peptide ligases, catalytic domain"/>
    <property type="match status" value="1"/>
</dbReference>
<dbReference type="Pfam" id="PF26299">
    <property type="entry name" value="MurL_N"/>
    <property type="match status" value="1"/>
</dbReference>
<feature type="domain" description="Mur ligase C-terminal" evidence="12">
    <location>
        <begin position="736"/>
        <end position="855"/>
    </location>
</feature>
<keyword evidence="4" id="KW-0436">Ligase</keyword>
<name>A0AA38XWH8_9EURO</name>
<evidence type="ECO:0000259" key="15">
    <source>
        <dbReference type="Pfam" id="PF26299"/>
    </source>
</evidence>
<dbReference type="PROSITE" id="PS01011">
    <property type="entry name" value="FOLYLPOLYGLU_SYNT_1"/>
    <property type="match status" value="1"/>
</dbReference>
<evidence type="ECO:0000256" key="6">
    <source>
        <dbReference type="ARBA" id="ARBA00022741"/>
    </source>
</evidence>
<dbReference type="Pfam" id="PF02875">
    <property type="entry name" value="Mur_ligase_C"/>
    <property type="match status" value="1"/>
</dbReference>
<dbReference type="AlphaFoldDB" id="A0AA38XWH8"/>
<dbReference type="InterPro" id="IPR004101">
    <property type="entry name" value="Mur_ligase_C"/>
</dbReference>
<dbReference type="GO" id="GO:0008360">
    <property type="term" value="P:regulation of cell shape"/>
    <property type="evidence" value="ECO:0007669"/>
    <property type="project" value="UniProtKB-KW"/>
</dbReference>
<evidence type="ECO:0000259" key="12">
    <source>
        <dbReference type="Pfam" id="PF02875"/>
    </source>
</evidence>
<dbReference type="InterPro" id="IPR018109">
    <property type="entry name" value="Folylpolyglutamate_synth_CS"/>
</dbReference>
<comment type="caution">
    <text evidence="16">The sequence shown here is derived from an EMBL/GenBank/DDBJ whole genome shotgun (WGS) entry which is preliminary data.</text>
</comment>
<evidence type="ECO:0000256" key="8">
    <source>
        <dbReference type="ARBA" id="ARBA00022960"/>
    </source>
</evidence>
<dbReference type="InterPro" id="IPR043689">
    <property type="entry name" value="MurL"/>
</dbReference>
<proteinExistence type="inferred from homology"/>
<dbReference type="Gene3D" id="3.40.1190.10">
    <property type="entry name" value="Mur-like, catalytic domain"/>
    <property type="match status" value="1"/>
</dbReference>
<protein>
    <recommendedName>
        <fullName evidence="17">UDP-N-acetyl-alpha-D-muramoyl-L-alanyl-L-glutamate epimerase</fullName>
    </recommendedName>
</protein>
<dbReference type="GO" id="GO:0051301">
    <property type="term" value="P:cell division"/>
    <property type="evidence" value="ECO:0007669"/>
    <property type="project" value="UniProtKB-KW"/>
</dbReference>
<feature type="domain" description="MurL C-terminal" evidence="14">
    <location>
        <begin position="307"/>
        <end position="419"/>
    </location>
</feature>
<dbReference type="InterPro" id="IPR005762">
    <property type="entry name" value="MurD"/>
</dbReference>
<evidence type="ECO:0000256" key="2">
    <source>
        <dbReference type="ARBA" id="ARBA00004752"/>
    </source>
</evidence>
<evidence type="ECO:0000259" key="13">
    <source>
        <dbReference type="Pfam" id="PF08245"/>
    </source>
</evidence>
<evidence type="ECO:0000256" key="11">
    <source>
        <dbReference type="ARBA" id="ARBA00023316"/>
    </source>
</evidence>
<evidence type="ECO:0000256" key="10">
    <source>
        <dbReference type="ARBA" id="ARBA00023306"/>
    </source>
</evidence>
<evidence type="ECO:0000256" key="3">
    <source>
        <dbReference type="ARBA" id="ARBA00022490"/>
    </source>
</evidence>
<evidence type="ECO:0000259" key="14">
    <source>
        <dbReference type="Pfam" id="PF26298"/>
    </source>
</evidence>
<evidence type="ECO:0000256" key="1">
    <source>
        <dbReference type="ARBA" id="ARBA00004496"/>
    </source>
</evidence>
<keyword evidence="9" id="KW-0573">Peptidoglycan synthesis</keyword>
<dbReference type="PANTHER" id="PTHR43692">
    <property type="entry name" value="UDP-N-ACETYLMURAMOYLALANINE--D-GLUTAMATE LIGASE"/>
    <property type="match status" value="1"/>
</dbReference>
<dbReference type="InterPro" id="IPR058741">
    <property type="entry name" value="MurL_C"/>
</dbReference>
<dbReference type="GO" id="GO:0004326">
    <property type="term" value="F:tetrahydrofolylpolyglutamate synthase activity"/>
    <property type="evidence" value="ECO:0007669"/>
    <property type="project" value="InterPro"/>
</dbReference>
<dbReference type="InterPro" id="IPR036615">
    <property type="entry name" value="Mur_ligase_C_dom_sf"/>
</dbReference>
<sequence length="893" mass="96318">MTAFDKHQVSRFRFVRCEFAADTGVAKLVYAFDDGPEMVETVTVPGAPFVLEPARADAVQRALRLLHLIAGVSYYKAGVPDTVSIDSYSIDADTAALVETIYLNGLGEFAYRNGLNLRGRFRLPVQGETVQAPVLGLQAHALVAIGGGKDSLVSIEALRRAGVDETVTWIGGSQLIRACAERTGLPTLNLGRALAPELFELNRQGAWNGHIPVTAVNSAIMVLAALLQGVDQVVFSNERSASYGSQIPGTGEVNHQWSKGWAFEQAFGVYVQNQVAADLQYYSLLRPMSELAVARQFAKSDFYDAHFSSCNRNFHILGERPVNRWCGVCPKCHFVFLALAPFMPKTRLVRIFGRNLLDDIEQAGGFDALLEFQDHKPFECVGEGRESRAAMATLAQRPEWKEDALVKRFCNEIRPQLDAAELELAPLMQLQGEHRIPATLWERGRAAFAVLRARLPSLGLSLFCPAGEVEAARAETQGALDVRGEPTAEALASFEVVIKSPGISPYLSIALAAAEQGTVFIGGTALWFAEHADADGTVRDTICVTGTKGKSTTTALIAHLLRAAGRRTGLVGNIGLPLLEVLDPQPAPAYWAVELSSYQTGEVARSGAHPQVAVVLNLFPEHLDWHGSEQRYIEDKLQLVTGAAPRVAVLNAADPHLAALSLPASEVVWFNQPQGWHMRGDIVHRGEQAVFDTRNTPLPGRHNRGNLCAVLAALEALGLDAVALAPAVQDFRPLPNRLQRIGEADGLTYINDSISTTPHASLAALECFAGQRIALLVGGHDRGLDWTDFMQHMAHDVPPVEIVTMGSNGPRIHAMLQPLADAGRFGLHAAADLPDAVALARRALGRQGGVVLLSPGAPSYGAYRDYVARGRHFAELAGFDPDTISAIPGIGIG</sequence>
<dbReference type="Gene3D" id="3.90.190.20">
    <property type="entry name" value="Mur ligase, C-terminal domain"/>
    <property type="match status" value="1"/>
</dbReference>
<dbReference type="GO" id="GO:0005737">
    <property type="term" value="C:cytoplasm"/>
    <property type="evidence" value="ECO:0007669"/>
    <property type="project" value="UniProtKB-SubCell"/>
</dbReference>
<dbReference type="InterPro" id="IPR053538">
    <property type="entry name" value="MurL_epimerase"/>
</dbReference>
<dbReference type="SUPFAM" id="SSF53244">
    <property type="entry name" value="MurD-like peptide ligases, peptide-binding domain"/>
    <property type="match status" value="1"/>
</dbReference>
<keyword evidence="3" id="KW-0963">Cytoplasm</keyword>
<evidence type="ECO:0000313" key="16">
    <source>
        <dbReference type="EMBL" id="KAJ9626016.1"/>
    </source>
</evidence>
<dbReference type="NCBIfam" id="NF041275">
    <property type="entry name" value="MurL_Xanthmoales"/>
    <property type="match status" value="1"/>
</dbReference>
<evidence type="ECO:0000256" key="5">
    <source>
        <dbReference type="ARBA" id="ARBA00022618"/>
    </source>
</evidence>
<comment type="pathway">
    <text evidence="2">Cell wall biogenesis; peptidoglycan biosynthesis.</text>
</comment>
<dbReference type="Pfam" id="PF08245">
    <property type="entry name" value="Mur_ligase_M"/>
    <property type="match status" value="1"/>
</dbReference>
<dbReference type="PANTHER" id="PTHR43692:SF1">
    <property type="entry name" value="UDP-N-ACETYLMURAMOYLALANINE--D-GLUTAMATE LIGASE"/>
    <property type="match status" value="1"/>
</dbReference>
<keyword evidence="6" id="KW-0547">Nucleotide-binding</keyword>
<dbReference type="GO" id="GO:0005524">
    <property type="term" value="F:ATP binding"/>
    <property type="evidence" value="ECO:0007669"/>
    <property type="project" value="UniProtKB-KW"/>
</dbReference>
<comment type="subcellular location">
    <subcellularLocation>
        <location evidence="1">Cytoplasm</location>
    </subcellularLocation>
</comment>
<dbReference type="Pfam" id="PF26298">
    <property type="entry name" value="MurL_epimerase_C"/>
    <property type="match status" value="1"/>
</dbReference>
<evidence type="ECO:0000256" key="7">
    <source>
        <dbReference type="ARBA" id="ARBA00022840"/>
    </source>
</evidence>
<dbReference type="InterPro" id="IPR013221">
    <property type="entry name" value="Mur_ligase_cen"/>
</dbReference>
<dbReference type="GO" id="GO:0071555">
    <property type="term" value="P:cell wall organization"/>
    <property type="evidence" value="ECO:0007669"/>
    <property type="project" value="UniProtKB-KW"/>
</dbReference>
<evidence type="ECO:0008006" key="17">
    <source>
        <dbReference type="Google" id="ProtNLM"/>
    </source>
</evidence>
<reference evidence="16" key="1">
    <citation type="submission" date="2022-10" db="EMBL/GenBank/DDBJ databases">
        <title>Culturing micro-colonial fungi from biological soil crusts in the Mojave desert and describing Neophaeococcomyces mojavensis, and introducing the new genera and species Taxawa tesnikishii.</title>
        <authorList>
            <person name="Kurbessoian T."/>
            <person name="Stajich J.E."/>
        </authorList>
    </citation>
    <scope>NUCLEOTIDE SEQUENCE</scope>
    <source>
        <strain evidence="16">TK_35</strain>
    </source>
</reference>
<feature type="domain" description="MurL N-terminal" evidence="15">
    <location>
        <begin position="4"/>
        <end position="284"/>
    </location>
</feature>
<dbReference type="GO" id="GO:0008764">
    <property type="term" value="F:UDP-N-acetylmuramoylalanine-D-glutamate ligase activity"/>
    <property type="evidence" value="ECO:0007669"/>
    <property type="project" value="UniProtKB-EC"/>
</dbReference>
<keyword evidence="11" id="KW-0961">Cell wall biogenesis/degradation</keyword>
<keyword evidence="7" id="KW-0067">ATP-binding</keyword>
<feature type="domain" description="Mur ligase central" evidence="13">
    <location>
        <begin position="544"/>
        <end position="713"/>
    </location>
</feature>